<evidence type="ECO:0000313" key="2">
    <source>
        <dbReference type="EMBL" id="GAQ92525.1"/>
    </source>
</evidence>
<dbReference type="AlphaFoldDB" id="A0A1Y1INQ1"/>
<proteinExistence type="predicted"/>
<dbReference type="EMBL" id="DF237988">
    <property type="protein sequence ID" value="GAQ92525.1"/>
    <property type="molecule type" value="Genomic_DNA"/>
</dbReference>
<name>A0A1Y1INQ1_KLENI</name>
<keyword evidence="3" id="KW-1185">Reference proteome</keyword>
<accession>A0A1Y1INQ1</accession>
<dbReference type="Proteomes" id="UP000054558">
    <property type="component" value="Unassembled WGS sequence"/>
</dbReference>
<reference evidence="2 3" key="1">
    <citation type="journal article" date="2014" name="Nat. Commun.">
        <title>Klebsormidium flaccidum genome reveals primary factors for plant terrestrial adaptation.</title>
        <authorList>
            <person name="Hori K."/>
            <person name="Maruyama F."/>
            <person name="Fujisawa T."/>
            <person name="Togashi T."/>
            <person name="Yamamoto N."/>
            <person name="Seo M."/>
            <person name="Sato S."/>
            <person name="Yamada T."/>
            <person name="Mori H."/>
            <person name="Tajima N."/>
            <person name="Moriyama T."/>
            <person name="Ikeuchi M."/>
            <person name="Watanabe M."/>
            <person name="Wada H."/>
            <person name="Kobayashi K."/>
            <person name="Saito M."/>
            <person name="Masuda T."/>
            <person name="Sasaki-Sekimoto Y."/>
            <person name="Mashiguchi K."/>
            <person name="Awai K."/>
            <person name="Shimojima M."/>
            <person name="Masuda S."/>
            <person name="Iwai M."/>
            <person name="Nobusawa T."/>
            <person name="Narise T."/>
            <person name="Kondo S."/>
            <person name="Saito H."/>
            <person name="Sato R."/>
            <person name="Murakawa M."/>
            <person name="Ihara Y."/>
            <person name="Oshima-Yamada Y."/>
            <person name="Ohtaka K."/>
            <person name="Satoh M."/>
            <person name="Sonobe K."/>
            <person name="Ishii M."/>
            <person name="Ohtani R."/>
            <person name="Kanamori-Sato M."/>
            <person name="Honoki R."/>
            <person name="Miyazaki D."/>
            <person name="Mochizuki H."/>
            <person name="Umetsu J."/>
            <person name="Higashi K."/>
            <person name="Shibata D."/>
            <person name="Kamiya Y."/>
            <person name="Sato N."/>
            <person name="Nakamura Y."/>
            <person name="Tabata S."/>
            <person name="Ida S."/>
            <person name="Kurokawa K."/>
            <person name="Ohta H."/>
        </authorList>
    </citation>
    <scope>NUCLEOTIDE SEQUENCE [LARGE SCALE GENOMIC DNA]</scope>
    <source>
        <strain evidence="2 3">NIES-2285</strain>
    </source>
</reference>
<protein>
    <submittedName>
        <fullName evidence="2">Uncharacterized protein</fullName>
    </submittedName>
</protein>
<evidence type="ECO:0000256" key="1">
    <source>
        <dbReference type="SAM" id="MobiDB-lite"/>
    </source>
</evidence>
<organism evidence="2 3">
    <name type="scientific">Klebsormidium nitens</name>
    <name type="common">Green alga</name>
    <name type="synonym">Ulothrix nitens</name>
    <dbReference type="NCBI Taxonomy" id="105231"/>
    <lineage>
        <taxon>Eukaryota</taxon>
        <taxon>Viridiplantae</taxon>
        <taxon>Streptophyta</taxon>
        <taxon>Klebsormidiophyceae</taxon>
        <taxon>Klebsormidiales</taxon>
        <taxon>Klebsormidiaceae</taxon>
        <taxon>Klebsormidium</taxon>
    </lineage>
</organism>
<evidence type="ECO:0000313" key="3">
    <source>
        <dbReference type="Proteomes" id="UP000054558"/>
    </source>
</evidence>
<feature type="region of interest" description="Disordered" evidence="1">
    <location>
        <begin position="69"/>
        <end position="92"/>
    </location>
</feature>
<sequence length="246" mass="26861">MLLDKQGCLYLACINESGMESCTMSNNEKCKEVLLEKEKTRQAEINAKVRLAELDYALRMEELKLSARTQAGHAAPEPHASRPAAPLLDGWDHEETGTVSDACSTAMVLSNCHVSTTAECTEEMPREGSVTLGDTTEGREEQADAGEGIEVALEQQVQDAAQSGDSQAAELVKRFVEEHCVVGASEKVTSKEFRARLLATYGESYGRLLGPRRVGMLMHANGFEAREVQCELKRCRGFASISLKSC</sequence>
<gene>
    <name evidence="2" type="ORF">KFL_010390060</name>
</gene>